<keyword evidence="4" id="KW-0479">Metal-binding</keyword>
<keyword evidence="8" id="KW-0472">Membrane</keyword>
<keyword evidence="6" id="KW-0408">Iron</keyword>
<dbReference type="OrthoDB" id="10261634at2759"/>
<keyword evidence="8" id="KW-0812">Transmembrane</keyword>
<gene>
    <name evidence="9" type="ORF">Cgig2_000220</name>
</gene>
<evidence type="ECO:0000256" key="4">
    <source>
        <dbReference type="ARBA" id="ARBA00022723"/>
    </source>
</evidence>
<dbReference type="GO" id="GO:0017172">
    <property type="term" value="F:cysteine dioxygenase activity"/>
    <property type="evidence" value="ECO:0007669"/>
    <property type="project" value="UniProtKB-EC"/>
</dbReference>
<evidence type="ECO:0000313" key="10">
    <source>
        <dbReference type="Proteomes" id="UP001153076"/>
    </source>
</evidence>
<evidence type="ECO:0000256" key="1">
    <source>
        <dbReference type="ARBA" id="ARBA00001954"/>
    </source>
</evidence>
<dbReference type="SUPFAM" id="SSF51182">
    <property type="entry name" value="RmlC-like cupins"/>
    <property type="match status" value="1"/>
</dbReference>
<dbReference type="EC" id="1.13.11.20" evidence="3"/>
<dbReference type="InterPro" id="IPR012864">
    <property type="entry name" value="PCO/ADO"/>
</dbReference>
<comment type="caution">
    <text evidence="9">The sequence shown here is derived from an EMBL/GenBank/DDBJ whole genome shotgun (WGS) entry which is preliminary data.</text>
</comment>
<evidence type="ECO:0000256" key="8">
    <source>
        <dbReference type="SAM" id="Phobius"/>
    </source>
</evidence>
<dbReference type="EMBL" id="JAKOGI010000910">
    <property type="protein sequence ID" value="KAJ8429295.1"/>
    <property type="molecule type" value="Genomic_DNA"/>
</dbReference>
<evidence type="ECO:0000256" key="5">
    <source>
        <dbReference type="ARBA" id="ARBA00023002"/>
    </source>
</evidence>
<sequence length="172" mass="19918">MLVIKYDYGILVIMTTHVFKEKLNSMNLLLYMAPMAVVFLLPATLWMEDNVVGITLALARDDIKIVWNLIFNSALAYFVNLTNFLVTKHTSALTLQMCMFYFRTSAVTPLHHHPGMTVFSKLLYGSLHVKAYDWVEPTQINVLPFVLLFEFQHQKMEFCRTEDKRIVHGLLS</sequence>
<keyword evidence="5" id="KW-0560">Oxidoreductase</keyword>
<dbReference type="InterPro" id="IPR011051">
    <property type="entry name" value="RmlC_Cupin_sf"/>
</dbReference>
<comment type="cofactor">
    <cofactor evidence="1">
        <name>Fe(2+)</name>
        <dbReference type="ChEBI" id="CHEBI:29033"/>
    </cofactor>
</comment>
<dbReference type="PANTHER" id="PTHR22966">
    <property type="entry name" value="2-AMINOETHANETHIOL DIOXYGENASE"/>
    <property type="match status" value="1"/>
</dbReference>
<dbReference type="GO" id="GO:0070483">
    <property type="term" value="P:detection of hypoxia"/>
    <property type="evidence" value="ECO:0007669"/>
    <property type="project" value="UniProtKB-ARBA"/>
</dbReference>
<evidence type="ECO:0000256" key="7">
    <source>
        <dbReference type="ARBA" id="ARBA00024284"/>
    </source>
</evidence>
<keyword evidence="10" id="KW-1185">Reference proteome</keyword>
<dbReference type="PANTHER" id="PTHR22966:SF29">
    <property type="entry name" value="PLANT CYSTEINE OXIDASE 3"/>
    <property type="match status" value="1"/>
</dbReference>
<dbReference type="GO" id="GO:0046872">
    <property type="term" value="F:metal ion binding"/>
    <property type="evidence" value="ECO:0007669"/>
    <property type="project" value="UniProtKB-KW"/>
</dbReference>
<evidence type="ECO:0000256" key="2">
    <source>
        <dbReference type="ARBA" id="ARBA00006622"/>
    </source>
</evidence>
<reference evidence="9" key="1">
    <citation type="submission" date="2022-04" db="EMBL/GenBank/DDBJ databases">
        <title>Carnegiea gigantea Genome sequencing and assembly v2.</title>
        <authorList>
            <person name="Copetti D."/>
            <person name="Sanderson M.J."/>
            <person name="Burquez A."/>
            <person name="Wojciechowski M.F."/>
        </authorList>
    </citation>
    <scope>NUCLEOTIDE SEQUENCE</scope>
    <source>
        <strain evidence="9">SGP5-SGP5p</strain>
        <tissue evidence="9">Aerial part</tissue>
    </source>
</reference>
<comment type="catalytic activity">
    <reaction evidence="7">
        <text>L-cysteine + O2 = 3-sulfino-L-alanine + H(+)</text>
        <dbReference type="Rhea" id="RHEA:20441"/>
        <dbReference type="ChEBI" id="CHEBI:15378"/>
        <dbReference type="ChEBI" id="CHEBI:15379"/>
        <dbReference type="ChEBI" id="CHEBI:35235"/>
        <dbReference type="ChEBI" id="CHEBI:61085"/>
        <dbReference type="EC" id="1.13.11.20"/>
    </reaction>
    <physiologicalReaction direction="left-to-right" evidence="7">
        <dbReference type="Rhea" id="RHEA:20442"/>
    </physiologicalReaction>
</comment>
<dbReference type="AlphaFoldDB" id="A0A9Q1JQY4"/>
<dbReference type="Pfam" id="PF07847">
    <property type="entry name" value="PCO_ADO"/>
    <property type="match status" value="1"/>
</dbReference>
<evidence type="ECO:0000256" key="3">
    <source>
        <dbReference type="ARBA" id="ARBA00013133"/>
    </source>
</evidence>
<evidence type="ECO:0000256" key="6">
    <source>
        <dbReference type="ARBA" id="ARBA00023004"/>
    </source>
</evidence>
<feature type="transmembrane region" description="Helical" evidence="8">
    <location>
        <begin position="65"/>
        <end position="86"/>
    </location>
</feature>
<organism evidence="9 10">
    <name type="scientific">Carnegiea gigantea</name>
    <dbReference type="NCBI Taxonomy" id="171969"/>
    <lineage>
        <taxon>Eukaryota</taxon>
        <taxon>Viridiplantae</taxon>
        <taxon>Streptophyta</taxon>
        <taxon>Embryophyta</taxon>
        <taxon>Tracheophyta</taxon>
        <taxon>Spermatophyta</taxon>
        <taxon>Magnoliopsida</taxon>
        <taxon>eudicotyledons</taxon>
        <taxon>Gunneridae</taxon>
        <taxon>Pentapetalae</taxon>
        <taxon>Caryophyllales</taxon>
        <taxon>Cactineae</taxon>
        <taxon>Cactaceae</taxon>
        <taxon>Cactoideae</taxon>
        <taxon>Echinocereeae</taxon>
        <taxon>Carnegiea</taxon>
    </lineage>
</organism>
<name>A0A9Q1JQY4_9CARY</name>
<dbReference type="Proteomes" id="UP001153076">
    <property type="component" value="Unassembled WGS sequence"/>
</dbReference>
<protein>
    <recommendedName>
        <fullName evidence="3">cysteine dioxygenase</fullName>
        <ecNumber evidence="3">1.13.11.20</ecNumber>
    </recommendedName>
</protein>
<keyword evidence="8" id="KW-1133">Transmembrane helix</keyword>
<feature type="transmembrane region" description="Helical" evidence="8">
    <location>
        <begin position="28"/>
        <end position="45"/>
    </location>
</feature>
<proteinExistence type="inferred from homology"/>
<comment type="similarity">
    <text evidence="2">Belongs to the cysteine dioxygenase family.</text>
</comment>
<accession>A0A9Q1JQY4</accession>
<evidence type="ECO:0000313" key="9">
    <source>
        <dbReference type="EMBL" id="KAJ8429295.1"/>
    </source>
</evidence>